<comment type="caution">
    <text evidence="1">The sequence shown here is derived from an EMBL/GenBank/DDBJ whole genome shotgun (WGS) entry which is preliminary data.</text>
</comment>
<dbReference type="EMBL" id="BMPI01000014">
    <property type="protein sequence ID" value="GGM29475.1"/>
    <property type="molecule type" value="Genomic_DNA"/>
</dbReference>
<evidence type="ECO:0000313" key="2">
    <source>
        <dbReference type="Proteomes" id="UP000642070"/>
    </source>
</evidence>
<keyword evidence="2" id="KW-1185">Reference proteome</keyword>
<reference evidence="1" key="2">
    <citation type="submission" date="2020-09" db="EMBL/GenBank/DDBJ databases">
        <authorList>
            <person name="Sun Q."/>
            <person name="Ohkuma M."/>
        </authorList>
    </citation>
    <scope>NUCLEOTIDE SEQUENCE</scope>
    <source>
        <strain evidence="1">JCM 19831</strain>
    </source>
</reference>
<dbReference type="RefSeq" id="WP_190250751.1">
    <property type="nucleotide sequence ID" value="NZ_BMPI01000014.1"/>
</dbReference>
<gene>
    <name evidence="1" type="ORF">GCM10007977_033440</name>
</gene>
<evidence type="ECO:0000313" key="1">
    <source>
        <dbReference type="EMBL" id="GGM29475.1"/>
    </source>
</evidence>
<reference evidence="1" key="1">
    <citation type="journal article" date="2014" name="Int. J. Syst. Evol. Microbiol.">
        <title>Complete genome sequence of Corynebacterium casei LMG S-19264T (=DSM 44701T), isolated from a smear-ripened cheese.</title>
        <authorList>
            <consortium name="US DOE Joint Genome Institute (JGI-PGF)"/>
            <person name="Walter F."/>
            <person name="Albersmeier A."/>
            <person name="Kalinowski J."/>
            <person name="Ruckert C."/>
        </authorList>
    </citation>
    <scope>NUCLEOTIDE SEQUENCE</scope>
    <source>
        <strain evidence="1">JCM 19831</strain>
    </source>
</reference>
<accession>A0A917TMX5</accession>
<sequence>MTGDTGPVSPGPGALLAVLADARAMLARPGNDFSWSSFADAQTALAELDAFAAAVRSGVATPAGLPVLFAPTGPIQEVALSSGWGDEFLELAGRFDAA</sequence>
<name>A0A917TMX5_9ACTN</name>
<proteinExistence type="predicted"/>
<protein>
    <submittedName>
        <fullName evidence="1">Uncharacterized protein</fullName>
    </submittedName>
</protein>
<organism evidence="1 2">
    <name type="scientific">Dactylosporangium sucinum</name>
    <dbReference type="NCBI Taxonomy" id="1424081"/>
    <lineage>
        <taxon>Bacteria</taxon>
        <taxon>Bacillati</taxon>
        <taxon>Actinomycetota</taxon>
        <taxon>Actinomycetes</taxon>
        <taxon>Micromonosporales</taxon>
        <taxon>Micromonosporaceae</taxon>
        <taxon>Dactylosporangium</taxon>
    </lineage>
</organism>
<dbReference type="AlphaFoldDB" id="A0A917TMX5"/>
<dbReference type="Proteomes" id="UP000642070">
    <property type="component" value="Unassembled WGS sequence"/>
</dbReference>